<sequence length="320" mass="35696">MISPSQSTPSLPNPSEPLPIAAGGSHDEHSTTSGGDSSKIKIPLKLSLLGHVVGKNSTKFMSRLGNLVREHIPPYYPDWPAVPDRFKDTVWQIICMEVDPTITISDSFLVGHTRSDGTFPTALVAEKVIAVKEIIAKNPQSKYLDVDHDLLAQVFGKVKKGCANFMGLDVTNKFIQSTELLRAQIMEGNESYIDLENRFSQYKAENDAKLDSLRDIETSLRSFERAATPTVNVDRSRMFSPLLREEAIAHFLDLHENIVASGRALVILGYQESQEAEYEVIVDIIFEQGSPVFGQRGVFFDELLIGTKIKYPRILLHFGY</sequence>
<keyword evidence="3" id="KW-1185">Reference proteome</keyword>
<organism evidence="2 3">
    <name type="scientific">Kingdonia uniflora</name>
    <dbReference type="NCBI Taxonomy" id="39325"/>
    <lineage>
        <taxon>Eukaryota</taxon>
        <taxon>Viridiplantae</taxon>
        <taxon>Streptophyta</taxon>
        <taxon>Embryophyta</taxon>
        <taxon>Tracheophyta</taxon>
        <taxon>Spermatophyta</taxon>
        <taxon>Magnoliopsida</taxon>
        <taxon>Ranunculales</taxon>
        <taxon>Circaeasteraceae</taxon>
        <taxon>Kingdonia</taxon>
    </lineage>
</organism>
<reference evidence="2 3" key="1">
    <citation type="journal article" date="2020" name="IScience">
        <title>Genome Sequencing of the Endangered Kingdonia uniflora (Circaeasteraceae, Ranunculales) Reveals Potential Mechanisms of Evolutionary Specialization.</title>
        <authorList>
            <person name="Sun Y."/>
            <person name="Deng T."/>
            <person name="Zhang A."/>
            <person name="Moore M.J."/>
            <person name="Landis J.B."/>
            <person name="Lin N."/>
            <person name="Zhang H."/>
            <person name="Zhang X."/>
            <person name="Huang J."/>
            <person name="Zhang X."/>
            <person name="Sun H."/>
            <person name="Wang H."/>
        </authorList>
    </citation>
    <scope>NUCLEOTIDE SEQUENCE [LARGE SCALE GENOMIC DNA]</scope>
    <source>
        <strain evidence="2">TB1705</strain>
        <tissue evidence="2">Leaf</tissue>
    </source>
</reference>
<gene>
    <name evidence="2" type="ORF">GIB67_021172</name>
</gene>
<proteinExistence type="predicted"/>
<feature type="compositionally biased region" description="Polar residues" evidence="1">
    <location>
        <begin position="1"/>
        <end position="10"/>
    </location>
</feature>
<dbReference type="AlphaFoldDB" id="A0A7J7N7G8"/>
<comment type="caution">
    <text evidence="2">The sequence shown here is derived from an EMBL/GenBank/DDBJ whole genome shotgun (WGS) entry which is preliminary data.</text>
</comment>
<evidence type="ECO:0000313" key="3">
    <source>
        <dbReference type="Proteomes" id="UP000541444"/>
    </source>
</evidence>
<evidence type="ECO:0000313" key="2">
    <source>
        <dbReference type="EMBL" id="KAF6163023.1"/>
    </source>
</evidence>
<dbReference type="EMBL" id="JACGCM010001009">
    <property type="protein sequence ID" value="KAF6163023.1"/>
    <property type="molecule type" value="Genomic_DNA"/>
</dbReference>
<name>A0A7J7N7G8_9MAGN</name>
<accession>A0A7J7N7G8</accession>
<evidence type="ECO:0000256" key="1">
    <source>
        <dbReference type="SAM" id="MobiDB-lite"/>
    </source>
</evidence>
<protein>
    <submittedName>
        <fullName evidence="2">Uncharacterized protein</fullName>
    </submittedName>
</protein>
<feature type="region of interest" description="Disordered" evidence="1">
    <location>
        <begin position="1"/>
        <end position="38"/>
    </location>
</feature>
<dbReference type="Proteomes" id="UP000541444">
    <property type="component" value="Unassembled WGS sequence"/>
</dbReference>